<dbReference type="Proteomes" id="UP000886520">
    <property type="component" value="Chromosome 6"/>
</dbReference>
<organism evidence="1 2">
    <name type="scientific">Adiantum capillus-veneris</name>
    <name type="common">Maidenhair fern</name>
    <dbReference type="NCBI Taxonomy" id="13818"/>
    <lineage>
        <taxon>Eukaryota</taxon>
        <taxon>Viridiplantae</taxon>
        <taxon>Streptophyta</taxon>
        <taxon>Embryophyta</taxon>
        <taxon>Tracheophyta</taxon>
        <taxon>Polypodiopsida</taxon>
        <taxon>Polypodiidae</taxon>
        <taxon>Polypodiales</taxon>
        <taxon>Pteridineae</taxon>
        <taxon>Pteridaceae</taxon>
        <taxon>Vittarioideae</taxon>
        <taxon>Adiantum</taxon>
    </lineage>
</organism>
<name>A0A9D4V4W9_ADICA</name>
<evidence type="ECO:0000313" key="2">
    <source>
        <dbReference type="Proteomes" id="UP000886520"/>
    </source>
</evidence>
<dbReference type="EMBL" id="JABFUD020000006">
    <property type="protein sequence ID" value="KAI5079017.1"/>
    <property type="molecule type" value="Genomic_DNA"/>
</dbReference>
<dbReference type="AlphaFoldDB" id="A0A9D4V4W9"/>
<comment type="caution">
    <text evidence="1">The sequence shown here is derived from an EMBL/GenBank/DDBJ whole genome shotgun (WGS) entry which is preliminary data.</text>
</comment>
<evidence type="ECO:0000313" key="1">
    <source>
        <dbReference type="EMBL" id="KAI5079017.1"/>
    </source>
</evidence>
<gene>
    <name evidence="1" type="ORF">GOP47_0006688</name>
</gene>
<proteinExistence type="predicted"/>
<reference evidence="1" key="1">
    <citation type="submission" date="2021-01" db="EMBL/GenBank/DDBJ databases">
        <title>Adiantum capillus-veneris genome.</title>
        <authorList>
            <person name="Fang Y."/>
            <person name="Liao Q."/>
        </authorList>
    </citation>
    <scope>NUCLEOTIDE SEQUENCE</scope>
    <source>
        <strain evidence="1">H3</strain>
        <tissue evidence="1">Leaf</tissue>
    </source>
</reference>
<dbReference type="OrthoDB" id="1925468at2759"/>
<sequence>MESEERRGLIPRLPEELVLVHVVPRLPWYARPVCRSISKHWRASLDSLKMQPDLAAETRKYQLPLLKDLFLIRTDENAQLFIAREHTDHDKQRETYTVFGHGSHIYEIEKRQWRKLPPLQGLLRGFPKNLLGQYGMVYVWSDCLPRVVLKMDLGCGDWTWRKLRVPHCLNVNTIFNGKIYVPRFYIGGLTSDRTIKRKKRKEVILIYDMMADQYEEMEVGNAYKLRMILKRSSESGSQVKEELYRFLEYKSKLELLVFDGCMDSWKVESEIPYPEWRWTEMSNVHLLNGDCFEPALETDVNIVWWTNVDYFMLWFNPSLHKTWVCVYCEHFQRMHEIFFIRGSLYAVFQVDVEDQDDDEYVNEDSQEEEKEEEFFGSQKDATLCESTVMNQRICKDEENQCDKTVDRQEGEEIRRQKDIALCKNTIMTPRICKDQEAQYDEEEGEKATPEEEVVVSHRDAMFFKRTIVRGKICVAEGIVKWEKVRDVGIFEENSFVPLVTIL</sequence>
<accession>A0A9D4V4W9</accession>
<keyword evidence="2" id="KW-1185">Reference proteome</keyword>
<protein>
    <recommendedName>
        <fullName evidence="3">F-box domain-containing protein</fullName>
    </recommendedName>
</protein>
<evidence type="ECO:0008006" key="3">
    <source>
        <dbReference type="Google" id="ProtNLM"/>
    </source>
</evidence>